<dbReference type="HOGENOM" id="CLU_129329_1_1_11"/>
<dbReference type="KEGG" id="cfi:Celf_1713"/>
<dbReference type="AlphaFoldDB" id="F4H8G4"/>
<keyword evidence="2" id="KW-1133">Transmembrane helix</keyword>
<dbReference type="STRING" id="590998.Celf_1713"/>
<dbReference type="InterPro" id="IPR021449">
    <property type="entry name" value="DUF3099"/>
</dbReference>
<gene>
    <name evidence="3" type="ordered locus">Celf_1713</name>
</gene>
<sequence length="119" mass="13168">MSSRTSPGNRRRGARPEQDEVQRITSAPEPLAEDLARRQRRYLAQMGIRLLCFAGAFFTWGHLPVAVPIVLLVAAVVLPYVAVLLANAGRERRDEDTTFMTYRELGPGSGPHDQLGGRP</sequence>
<evidence type="ECO:0000256" key="2">
    <source>
        <dbReference type="SAM" id="Phobius"/>
    </source>
</evidence>
<keyword evidence="4" id="KW-1185">Reference proteome</keyword>
<evidence type="ECO:0000313" key="4">
    <source>
        <dbReference type="Proteomes" id="UP000008460"/>
    </source>
</evidence>
<organism evidence="3 4">
    <name type="scientific">Cellulomonas fimi (strain ATCC 484 / DSM 20113 / JCM 1341 / CCUG 24087 / LMG 16345 / NBRC 15513 / NCIMB 8980 / NCTC 7547 / NRS-133)</name>
    <dbReference type="NCBI Taxonomy" id="590998"/>
    <lineage>
        <taxon>Bacteria</taxon>
        <taxon>Bacillati</taxon>
        <taxon>Actinomycetota</taxon>
        <taxon>Actinomycetes</taxon>
        <taxon>Micrococcales</taxon>
        <taxon>Cellulomonadaceae</taxon>
        <taxon>Cellulomonas</taxon>
    </lineage>
</organism>
<dbReference type="Pfam" id="PF11298">
    <property type="entry name" value="DUF3099"/>
    <property type="match status" value="1"/>
</dbReference>
<name>F4H8G4_CELFA</name>
<accession>F4H8G4</accession>
<dbReference type="EMBL" id="CP002666">
    <property type="protein sequence ID" value="AEE45845.1"/>
    <property type="molecule type" value="Genomic_DNA"/>
</dbReference>
<dbReference type="RefSeq" id="WP_013770871.1">
    <property type="nucleotide sequence ID" value="NC_015514.1"/>
</dbReference>
<evidence type="ECO:0000313" key="3">
    <source>
        <dbReference type="EMBL" id="AEE45845.1"/>
    </source>
</evidence>
<evidence type="ECO:0008006" key="5">
    <source>
        <dbReference type="Google" id="ProtNLM"/>
    </source>
</evidence>
<reference evidence="3 4" key="1">
    <citation type="submission" date="2011-04" db="EMBL/GenBank/DDBJ databases">
        <title>Complete sequence of Cellulomonas fimi ATCC 484.</title>
        <authorList>
            <consortium name="US DOE Joint Genome Institute"/>
            <person name="Lucas S."/>
            <person name="Han J."/>
            <person name="Lapidus A."/>
            <person name="Cheng J.-F."/>
            <person name="Goodwin L."/>
            <person name="Pitluck S."/>
            <person name="Peters L."/>
            <person name="Chertkov O."/>
            <person name="Detter J.C."/>
            <person name="Han C."/>
            <person name="Tapia R."/>
            <person name="Land M."/>
            <person name="Hauser L."/>
            <person name="Kyrpides N."/>
            <person name="Ivanova N."/>
            <person name="Ovchinnikova G."/>
            <person name="Pagani I."/>
            <person name="Mead D."/>
            <person name="Brumm P."/>
            <person name="Woyke T."/>
        </authorList>
    </citation>
    <scope>NUCLEOTIDE SEQUENCE [LARGE SCALE GENOMIC DNA]</scope>
    <source>
        <strain evidence="4">ATCC 484 / DSM 20113 / JCM 1341 / NBRC 15513 / NCIMB 8980 / NCTC 7547</strain>
    </source>
</reference>
<proteinExistence type="predicted"/>
<dbReference type="eggNOG" id="ENOG5033AAH">
    <property type="taxonomic scope" value="Bacteria"/>
</dbReference>
<dbReference type="Proteomes" id="UP000008460">
    <property type="component" value="Chromosome"/>
</dbReference>
<feature type="transmembrane region" description="Helical" evidence="2">
    <location>
        <begin position="42"/>
        <end position="60"/>
    </location>
</feature>
<keyword evidence="2" id="KW-0812">Transmembrane</keyword>
<feature type="transmembrane region" description="Helical" evidence="2">
    <location>
        <begin position="66"/>
        <end position="86"/>
    </location>
</feature>
<keyword evidence="2" id="KW-0472">Membrane</keyword>
<evidence type="ECO:0000256" key="1">
    <source>
        <dbReference type="SAM" id="MobiDB-lite"/>
    </source>
</evidence>
<feature type="region of interest" description="Disordered" evidence="1">
    <location>
        <begin position="1"/>
        <end position="30"/>
    </location>
</feature>
<protein>
    <recommendedName>
        <fullName evidence="5">DUF3099 domain-containing protein</fullName>
    </recommendedName>
</protein>